<evidence type="ECO:0000256" key="5">
    <source>
        <dbReference type="SAM" id="MobiDB-lite"/>
    </source>
</evidence>
<name>A0A9W6Y6F2_9STRA</name>
<feature type="compositionally biased region" description="Basic and acidic residues" evidence="5">
    <location>
        <begin position="159"/>
        <end position="168"/>
    </location>
</feature>
<dbReference type="PROSITE" id="PS50808">
    <property type="entry name" value="ZF_BED"/>
    <property type="match status" value="1"/>
</dbReference>
<proteinExistence type="predicted"/>
<feature type="region of interest" description="Disordered" evidence="5">
    <location>
        <begin position="145"/>
        <end position="168"/>
    </location>
</feature>
<accession>A0A9W6Y6F2</accession>
<feature type="compositionally biased region" description="Low complexity" evidence="5">
    <location>
        <begin position="20"/>
        <end position="69"/>
    </location>
</feature>
<feature type="domain" description="BED-type" evidence="6">
    <location>
        <begin position="81"/>
        <end position="136"/>
    </location>
</feature>
<comment type="caution">
    <text evidence="7">The sequence shown here is derived from an EMBL/GenBank/DDBJ whole genome shotgun (WGS) entry which is preliminary data.</text>
</comment>
<keyword evidence="1" id="KW-0479">Metal-binding</keyword>
<dbReference type="EMBL" id="BSXT01003305">
    <property type="protein sequence ID" value="GMF53582.1"/>
    <property type="molecule type" value="Genomic_DNA"/>
</dbReference>
<sequence length="168" mass="18190">MFSPQQGSQTPAYSPPPPASVASPRQSTPTRSASSVTTARSPRTPRTPISSTPTRSPRSPRTPCTPGSSRRCRPSPLKTGRPRDMIWKHYTIERENGKKHGRCIYCGTLKENGKPSGNLLNHLMKPNLCPSVPRAVQTALRPVPVPAPAPTTDANVESASRDINQDAF</sequence>
<evidence type="ECO:0000256" key="4">
    <source>
        <dbReference type="PROSITE-ProRule" id="PRU00027"/>
    </source>
</evidence>
<evidence type="ECO:0000256" key="2">
    <source>
        <dbReference type="ARBA" id="ARBA00022771"/>
    </source>
</evidence>
<dbReference type="GO" id="GO:0003677">
    <property type="term" value="F:DNA binding"/>
    <property type="evidence" value="ECO:0007669"/>
    <property type="project" value="InterPro"/>
</dbReference>
<reference evidence="7" key="1">
    <citation type="submission" date="2023-04" db="EMBL/GenBank/DDBJ databases">
        <title>Phytophthora fragariaefolia NBRC 109709.</title>
        <authorList>
            <person name="Ichikawa N."/>
            <person name="Sato H."/>
            <person name="Tonouchi N."/>
        </authorList>
    </citation>
    <scope>NUCLEOTIDE SEQUENCE</scope>
    <source>
        <strain evidence="7">NBRC 109709</strain>
    </source>
</reference>
<dbReference type="InterPro" id="IPR003656">
    <property type="entry name" value="Znf_BED"/>
</dbReference>
<keyword evidence="2 4" id="KW-0863">Zinc-finger</keyword>
<keyword evidence="3" id="KW-0862">Zinc</keyword>
<gene>
    <name evidence="7" type="ORF">Pfra01_002218700</name>
</gene>
<organism evidence="7 8">
    <name type="scientific">Phytophthora fragariaefolia</name>
    <dbReference type="NCBI Taxonomy" id="1490495"/>
    <lineage>
        <taxon>Eukaryota</taxon>
        <taxon>Sar</taxon>
        <taxon>Stramenopiles</taxon>
        <taxon>Oomycota</taxon>
        <taxon>Peronosporomycetes</taxon>
        <taxon>Peronosporales</taxon>
        <taxon>Peronosporaceae</taxon>
        <taxon>Phytophthora</taxon>
    </lineage>
</organism>
<evidence type="ECO:0000313" key="8">
    <source>
        <dbReference type="Proteomes" id="UP001165121"/>
    </source>
</evidence>
<evidence type="ECO:0000259" key="6">
    <source>
        <dbReference type="PROSITE" id="PS50808"/>
    </source>
</evidence>
<dbReference type="OrthoDB" id="144450at2759"/>
<evidence type="ECO:0000313" key="7">
    <source>
        <dbReference type="EMBL" id="GMF53582.1"/>
    </source>
</evidence>
<dbReference type="AlphaFoldDB" id="A0A9W6Y6F2"/>
<dbReference type="GO" id="GO:0008270">
    <property type="term" value="F:zinc ion binding"/>
    <property type="evidence" value="ECO:0007669"/>
    <property type="project" value="UniProtKB-KW"/>
</dbReference>
<evidence type="ECO:0000256" key="1">
    <source>
        <dbReference type="ARBA" id="ARBA00022723"/>
    </source>
</evidence>
<keyword evidence="8" id="KW-1185">Reference proteome</keyword>
<evidence type="ECO:0000256" key="3">
    <source>
        <dbReference type="ARBA" id="ARBA00022833"/>
    </source>
</evidence>
<protein>
    <submittedName>
        <fullName evidence="7">Unnamed protein product</fullName>
    </submittedName>
</protein>
<feature type="region of interest" description="Disordered" evidence="5">
    <location>
        <begin position="1"/>
        <end position="85"/>
    </location>
</feature>
<feature type="compositionally biased region" description="Polar residues" evidence="5">
    <location>
        <begin position="1"/>
        <end position="10"/>
    </location>
</feature>
<dbReference type="Proteomes" id="UP001165121">
    <property type="component" value="Unassembled WGS sequence"/>
</dbReference>